<dbReference type="Proteomes" id="UP000198224">
    <property type="component" value="Chromosome I"/>
</dbReference>
<evidence type="ECO:0000313" key="2">
    <source>
        <dbReference type="Proteomes" id="UP000198224"/>
    </source>
</evidence>
<evidence type="ECO:0000313" key="1">
    <source>
        <dbReference type="EMBL" id="SCF16753.1"/>
    </source>
</evidence>
<reference evidence="2" key="1">
    <citation type="submission" date="2016-06" db="EMBL/GenBank/DDBJ databases">
        <authorList>
            <person name="Varghese N."/>
            <person name="Submissions Spin"/>
        </authorList>
    </citation>
    <scope>NUCLEOTIDE SEQUENCE [LARGE SCALE GENOMIC DNA]</scope>
    <source>
        <strain evidence="2">DSM 45160</strain>
    </source>
</reference>
<organism evidence="1 2">
    <name type="scientific">Micromonospora chokoriensis</name>
    <dbReference type="NCBI Taxonomy" id="356851"/>
    <lineage>
        <taxon>Bacteria</taxon>
        <taxon>Bacillati</taxon>
        <taxon>Actinomycetota</taxon>
        <taxon>Actinomycetes</taxon>
        <taxon>Micromonosporales</taxon>
        <taxon>Micromonosporaceae</taxon>
        <taxon>Micromonospora</taxon>
    </lineage>
</organism>
<name>A0A1C4Y7Q2_9ACTN</name>
<gene>
    <name evidence="1" type="ORF">GA0070612_4393</name>
</gene>
<dbReference type="EMBL" id="LT607409">
    <property type="protein sequence ID" value="SCF16753.1"/>
    <property type="molecule type" value="Genomic_DNA"/>
</dbReference>
<protein>
    <submittedName>
        <fullName evidence="1">Uncharacterized protein</fullName>
    </submittedName>
</protein>
<dbReference type="AlphaFoldDB" id="A0A1C4Y7Q2"/>
<keyword evidence="2" id="KW-1185">Reference proteome</keyword>
<proteinExistence type="predicted"/>
<accession>A0A1C4Y7Q2</accession>
<sequence>MRIADRLTDQLAPGGWRPHRFVPDDEVAFVREPVRGVVFHLIVNLAGRDGVLLSPSVGVELAAVAELQRHLFGRSGTVCQVGASMADLVNSAEKSTVSLVRWWVASPERVDDVVAQLVADQAAHGEPFLVRNQTLPAVIQTLLGQPKSQVEYATLAVCLAVSGDLPGARSMLAKVASVRKVLGEDTTETFIRTFTERFGIRGPSRAVQQ</sequence>